<organism evidence="3 4">
    <name type="scientific">Acyrthosiphon pisum</name>
    <name type="common">Pea aphid</name>
    <dbReference type="NCBI Taxonomy" id="7029"/>
    <lineage>
        <taxon>Eukaryota</taxon>
        <taxon>Metazoa</taxon>
        <taxon>Ecdysozoa</taxon>
        <taxon>Arthropoda</taxon>
        <taxon>Hexapoda</taxon>
        <taxon>Insecta</taxon>
        <taxon>Pterygota</taxon>
        <taxon>Neoptera</taxon>
        <taxon>Paraneoptera</taxon>
        <taxon>Hemiptera</taxon>
        <taxon>Sternorrhyncha</taxon>
        <taxon>Aphidomorpha</taxon>
        <taxon>Aphidoidea</taxon>
        <taxon>Aphididae</taxon>
        <taxon>Macrosiphini</taxon>
        <taxon>Acyrthosiphon</taxon>
    </lineage>
</organism>
<dbReference type="PANTHER" id="PTHR47272:SF2">
    <property type="entry name" value="PIGGYBAC TRANSPOSABLE ELEMENT-DERIVED PROTEIN 3-LIKE"/>
    <property type="match status" value="1"/>
</dbReference>
<dbReference type="Proteomes" id="UP000007819">
    <property type="component" value="Chromosome A1"/>
</dbReference>
<dbReference type="OrthoDB" id="6583615at2759"/>
<dbReference type="EnsemblMetazoa" id="XM_016806559.2">
    <property type="protein sequence ID" value="XP_016662048.1"/>
    <property type="gene ID" value="LOC103310156"/>
</dbReference>
<keyword evidence="4" id="KW-1185">Reference proteome</keyword>
<feature type="region of interest" description="Disordered" evidence="1">
    <location>
        <begin position="18"/>
        <end position="39"/>
    </location>
</feature>
<protein>
    <recommendedName>
        <fullName evidence="2">PiggyBac transposable element-derived protein domain-containing protein</fullName>
    </recommendedName>
</protein>
<dbReference type="KEGG" id="api:103310156"/>
<feature type="compositionally biased region" description="Acidic residues" evidence="1">
    <location>
        <begin position="26"/>
        <end position="38"/>
    </location>
</feature>
<dbReference type="Pfam" id="PF13843">
    <property type="entry name" value="DDE_Tnp_1_7"/>
    <property type="match status" value="1"/>
</dbReference>
<dbReference type="EnsemblMetazoa" id="XM_016806560.2">
    <property type="protein sequence ID" value="XP_016662049.1"/>
    <property type="gene ID" value="LOC103310156"/>
</dbReference>
<name>A0A8R2D683_ACYPI</name>
<accession>A0A8R2D683</accession>
<dbReference type="PANTHER" id="PTHR47272">
    <property type="entry name" value="DDE_TNP_1_7 DOMAIN-CONTAINING PROTEIN"/>
    <property type="match status" value="1"/>
</dbReference>
<reference evidence="4" key="1">
    <citation type="submission" date="2010-06" db="EMBL/GenBank/DDBJ databases">
        <authorList>
            <person name="Jiang H."/>
            <person name="Abraham K."/>
            <person name="Ali S."/>
            <person name="Alsbrooks S.L."/>
            <person name="Anim B.N."/>
            <person name="Anosike U.S."/>
            <person name="Attaway T."/>
            <person name="Bandaranaike D.P."/>
            <person name="Battles P.K."/>
            <person name="Bell S.N."/>
            <person name="Bell A.V."/>
            <person name="Beltran B."/>
            <person name="Bickham C."/>
            <person name="Bustamante Y."/>
            <person name="Caleb T."/>
            <person name="Canada A."/>
            <person name="Cardenas V."/>
            <person name="Carter K."/>
            <person name="Chacko J."/>
            <person name="Chandrabose M.N."/>
            <person name="Chavez D."/>
            <person name="Chavez A."/>
            <person name="Chen L."/>
            <person name="Chu H.-S."/>
            <person name="Claassen K.J."/>
            <person name="Cockrell R."/>
            <person name="Collins M."/>
            <person name="Cooper J.A."/>
            <person name="Cree A."/>
            <person name="Curry S.M."/>
            <person name="Da Y."/>
            <person name="Dao M.D."/>
            <person name="Das B."/>
            <person name="Davila M.-L."/>
            <person name="Davy-Carroll L."/>
            <person name="Denson S."/>
            <person name="Dinh H."/>
            <person name="Ebong V.E."/>
            <person name="Edwards J.R."/>
            <person name="Egan A."/>
            <person name="El-Daye J."/>
            <person name="Escobedo L."/>
            <person name="Fernandez S."/>
            <person name="Fernando P.R."/>
            <person name="Flagg N."/>
            <person name="Forbes L.D."/>
            <person name="Fowler R.G."/>
            <person name="Fu Q."/>
            <person name="Gabisi R.A."/>
            <person name="Ganer J."/>
            <person name="Garbino Pronczuk A."/>
            <person name="Garcia R.M."/>
            <person name="Garner T."/>
            <person name="Garrett T.E."/>
            <person name="Gonzalez D.A."/>
            <person name="Hamid H."/>
            <person name="Hawkins E.S."/>
            <person name="Hirani K."/>
            <person name="Hogues M.E."/>
            <person name="Hollins B."/>
            <person name="Hsiao C.-H."/>
            <person name="Jabil R."/>
            <person name="James M.L."/>
            <person name="Jhangiani S.N."/>
            <person name="Johnson B."/>
            <person name="Johnson Q."/>
            <person name="Joshi V."/>
            <person name="Kalu J.B."/>
            <person name="Kam C."/>
            <person name="Kashfia A."/>
            <person name="Keebler J."/>
            <person name="Kisamo H."/>
            <person name="Kovar C.L."/>
            <person name="Lago L.A."/>
            <person name="Lai C.-Y."/>
            <person name="Laidlaw J."/>
            <person name="Lara F."/>
            <person name="Le T.-K."/>
            <person name="Lee S.L."/>
            <person name="Legall F.H."/>
            <person name="Lemon S.J."/>
            <person name="Lewis L.R."/>
            <person name="Li B."/>
            <person name="Liu Y."/>
            <person name="Liu Y.-S."/>
            <person name="Lopez J."/>
            <person name="Lozado R.J."/>
            <person name="Lu J."/>
            <person name="Madu R.C."/>
            <person name="Maheshwari M."/>
            <person name="Maheshwari R."/>
            <person name="Malloy K."/>
            <person name="Martinez E."/>
            <person name="Mathew T."/>
            <person name="Mercado I.C."/>
            <person name="Mercado C."/>
            <person name="Meyer B."/>
            <person name="Montgomery K."/>
            <person name="Morgan M.B."/>
            <person name="Munidasa M."/>
            <person name="Nazareth L.V."/>
            <person name="Nelson J."/>
            <person name="Ng B.M."/>
            <person name="Nguyen N.B."/>
            <person name="Nguyen P.Q."/>
            <person name="Nguyen T."/>
            <person name="Obregon M."/>
            <person name="Okwuonu G.O."/>
            <person name="Onwere C.G."/>
            <person name="Orozco G."/>
            <person name="Parra A."/>
            <person name="Patel S."/>
            <person name="Patil S."/>
            <person name="Perez A."/>
            <person name="Perez Y."/>
            <person name="Pham C."/>
            <person name="Primus E.L."/>
            <person name="Pu L.-L."/>
            <person name="Puazo M."/>
            <person name="Qin X."/>
            <person name="Quiroz J.B."/>
            <person name="Reese J."/>
            <person name="Richards S."/>
            <person name="Rives C.M."/>
            <person name="Robberts R."/>
            <person name="Ruiz S.J."/>
            <person name="Ruiz M.J."/>
            <person name="Santibanez J."/>
            <person name="Schneider B.W."/>
            <person name="Sisson I."/>
            <person name="Smith M."/>
            <person name="Sodergren E."/>
            <person name="Song X.-Z."/>
            <person name="Song B.B."/>
            <person name="Summersgill H."/>
            <person name="Thelus R."/>
            <person name="Thornton R.D."/>
            <person name="Trejos Z.Y."/>
            <person name="Usmani K."/>
            <person name="Vattathil S."/>
            <person name="Villasana D."/>
            <person name="Walker D.L."/>
            <person name="Wang S."/>
            <person name="Wang K."/>
            <person name="White C.S."/>
            <person name="Williams A.C."/>
            <person name="Williamson J."/>
            <person name="Wilson K."/>
            <person name="Woghiren I.O."/>
            <person name="Woodworth J.R."/>
            <person name="Worley K.C."/>
            <person name="Wright R.A."/>
            <person name="Wu W."/>
            <person name="Young L."/>
            <person name="Zhang L."/>
            <person name="Zhang J."/>
            <person name="Zhu Y."/>
            <person name="Muzny D.M."/>
            <person name="Weinstock G."/>
            <person name="Gibbs R.A."/>
        </authorList>
    </citation>
    <scope>NUCLEOTIDE SEQUENCE [LARGE SCALE GENOMIC DNA]</scope>
    <source>
        <strain evidence="4">LSR1</strain>
    </source>
</reference>
<dbReference type="AlphaFoldDB" id="A0A8R2D683"/>
<sequence length="654" mass="75345">MAKKHCYRDIMDMIGDGMDSELSGLSDEDDDYDTDEDGVFPRSELDKILKEIEEAELSVFEPIEESDDDLFIEANEPSSTNPVSQPNTTLCSEEDKSFNDEFIQQFKRSSAQQFTPPNDQTPAVNLPFVQNTDIQWTNKPFMSKPLNVQALVPKISTTSQTLSPIEYFMNYFPEVEFENMAKYTNLYAKQKCIDNYLDTTPGEIKVFVGIHFIIGCFKNTNFHMYWRDTFRISGIADNMSLDRFLILRSCFRVIDNNNIPTNNVDTFITVRPLYNSFLNQCKKLSVETNLAIGKQKIVFNGELDELYYDMEDKPCPWGIKTFLLCSQNGIVYNMILHQENMIELNPEIQNKYGLGGSVILKLVEHLEMDKHILFFNHFFGSYNLFMSLDYLGIKAAGLVHINNFAKPPILSNRELKKLGRGASYEVSSADEKIGIIKWFDKKTITFASNFITSGQPDIIECYDRKKKSYIEVSRPEIVKLYNDTIRGVFINDHLTGIHRVFFKSEEWSLHVLFHFFDMGICNSWLEYINDAQATNLPKKNTMDLFSFKQKLAQTLITVGNTEIAPRKCESPILSPKSTIQPKYVSTNCEVDSSNSPDELRYDRINHLPEFDDLKDATLCENDGCSKKSHATCTKCNVHLCITKKRNCFYEYHHQ</sequence>
<dbReference type="RefSeq" id="XP_016662049.1">
    <property type="nucleotide sequence ID" value="XM_016806560.1"/>
</dbReference>
<evidence type="ECO:0000313" key="4">
    <source>
        <dbReference type="Proteomes" id="UP000007819"/>
    </source>
</evidence>
<evidence type="ECO:0000313" key="3">
    <source>
        <dbReference type="EnsemblMetazoa" id="XP_016662048.1"/>
    </source>
</evidence>
<reference evidence="3" key="2">
    <citation type="submission" date="2022-06" db="UniProtKB">
        <authorList>
            <consortium name="EnsemblMetazoa"/>
        </authorList>
    </citation>
    <scope>IDENTIFICATION</scope>
</reference>
<evidence type="ECO:0000256" key="1">
    <source>
        <dbReference type="SAM" id="MobiDB-lite"/>
    </source>
</evidence>
<feature type="domain" description="PiggyBac transposable element-derived protein" evidence="2">
    <location>
        <begin position="163"/>
        <end position="524"/>
    </location>
</feature>
<dbReference type="GeneID" id="103310156"/>
<dbReference type="RefSeq" id="XP_016662048.1">
    <property type="nucleotide sequence ID" value="XM_016806559.1"/>
</dbReference>
<dbReference type="InterPro" id="IPR029526">
    <property type="entry name" value="PGBD"/>
</dbReference>
<evidence type="ECO:0000259" key="2">
    <source>
        <dbReference type="Pfam" id="PF13843"/>
    </source>
</evidence>
<proteinExistence type="predicted"/>